<protein>
    <recommendedName>
        <fullName evidence="9">WAT1-related protein</fullName>
    </recommendedName>
</protein>
<evidence type="ECO:0000256" key="3">
    <source>
        <dbReference type="ARBA" id="ARBA00022989"/>
    </source>
</evidence>
<dbReference type="PANTHER" id="PTHR31218">
    <property type="entry name" value="WAT1-RELATED PROTEIN"/>
    <property type="match status" value="1"/>
</dbReference>
<evidence type="ECO:0000256" key="2">
    <source>
        <dbReference type="ARBA" id="ARBA00022692"/>
    </source>
</evidence>
<dbReference type="InterPro" id="IPR037185">
    <property type="entry name" value="EmrE-like"/>
</dbReference>
<feature type="compositionally biased region" description="Polar residues" evidence="5">
    <location>
        <begin position="139"/>
        <end position="154"/>
    </location>
</feature>
<dbReference type="AlphaFoldDB" id="A0AAN7M520"/>
<accession>A0AAN7M520</accession>
<comment type="caution">
    <text evidence="7">The sequence shown here is derived from an EMBL/GenBank/DDBJ whole genome shotgun (WGS) entry which is preliminary data.</text>
</comment>
<dbReference type="GO" id="GO:0016020">
    <property type="term" value="C:membrane"/>
    <property type="evidence" value="ECO:0007669"/>
    <property type="project" value="InterPro"/>
</dbReference>
<keyword evidence="8" id="KW-1185">Reference proteome</keyword>
<evidence type="ECO:0000256" key="4">
    <source>
        <dbReference type="ARBA" id="ARBA00023136"/>
    </source>
</evidence>
<gene>
    <name evidence="7" type="ORF">SAY86_024865</name>
</gene>
<dbReference type="InterPro" id="IPR030184">
    <property type="entry name" value="WAT1-related"/>
</dbReference>
<dbReference type="Proteomes" id="UP001346149">
    <property type="component" value="Unassembled WGS sequence"/>
</dbReference>
<name>A0AAN7M520_TRANT</name>
<evidence type="ECO:0008006" key="9">
    <source>
        <dbReference type="Google" id="ProtNLM"/>
    </source>
</evidence>
<keyword evidence="3 6" id="KW-1133">Transmembrane helix</keyword>
<comment type="subcellular location">
    <subcellularLocation>
        <location evidence="1">Membrane</location>
        <topology evidence="1">Multi-pass membrane protein</topology>
    </subcellularLocation>
</comment>
<reference evidence="7 8" key="1">
    <citation type="journal article" date="2023" name="Hortic Res">
        <title>Pangenome of water caltrop reveals structural variations and asymmetric subgenome divergence after allopolyploidization.</title>
        <authorList>
            <person name="Zhang X."/>
            <person name="Chen Y."/>
            <person name="Wang L."/>
            <person name="Yuan Y."/>
            <person name="Fang M."/>
            <person name="Shi L."/>
            <person name="Lu R."/>
            <person name="Comes H.P."/>
            <person name="Ma Y."/>
            <person name="Chen Y."/>
            <person name="Huang G."/>
            <person name="Zhou Y."/>
            <person name="Zheng Z."/>
            <person name="Qiu Y."/>
        </authorList>
    </citation>
    <scope>NUCLEOTIDE SEQUENCE [LARGE SCALE GENOMIC DNA]</scope>
    <source>
        <strain evidence="7">F231</strain>
    </source>
</reference>
<evidence type="ECO:0000256" key="5">
    <source>
        <dbReference type="SAM" id="MobiDB-lite"/>
    </source>
</evidence>
<keyword evidence="4 6" id="KW-0472">Membrane</keyword>
<feature type="region of interest" description="Disordered" evidence="5">
    <location>
        <begin position="125"/>
        <end position="154"/>
    </location>
</feature>
<feature type="transmembrane region" description="Helical" evidence="6">
    <location>
        <begin position="91"/>
        <end position="110"/>
    </location>
</feature>
<evidence type="ECO:0000256" key="1">
    <source>
        <dbReference type="ARBA" id="ARBA00004141"/>
    </source>
</evidence>
<proteinExistence type="predicted"/>
<sequence>MKKEAHAKVAVMRKMEPLTQSLSMAVISLAPPTVTTVPTSLAWHLTFFISNSILCPGSCHTEKGPVFVTAFSPLMMIIVAIMGYFILAEKIYFGGVLGAVLIVVGLYPVLWGKYKEHAEKAPEEILPDQTVKGSEPDSNDNVQMQQNRTMASQI</sequence>
<evidence type="ECO:0000313" key="7">
    <source>
        <dbReference type="EMBL" id="KAK4799500.1"/>
    </source>
</evidence>
<evidence type="ECO:0000313" key="8">
    <source>
        <dbReference type="Proteomes" id="UP001346149"/>
    </source>
</evidence>
<organism evidence="7 8">
    <name type="scientific">Trapa natans</name>
    <name type="common">Water chestnut</name>
    <dbReference type="NCBI Taxonomy" id="22666"/>
    <lineage>
        <taxon>Eukaryota</taxon>
        <taxon>Viridiplantae</taxon>
        <taxon>Streptophyta</taxon>
        <taxon>Embryophyta</taxon>
        <taxon>Tracheophyta</taxon>
        <taxon>Spermatophyta</taxon>
        <taxon>Magnoliopsida</taxon>
        <taxon>eudicotyledons</taxon>
        <taxon>Gunneridae</taxon>
        <taxon>Pentapetalae</taxon>
        <taxon>rosids</taxon>
        <taxon>malvids</taxon>
        <taxon>Myrtales</taxon>
        <taxon>Lythraceae</taxon>
        <taxon>Trapa</taxon>
    </lineage>
</organism>
<dbReference type="EMBL" id="JAXQNO010000004">
    <property type="protein sequence ID" value="KAK4799500.1"/>
    <property type="molecule type" value="Genomic_DNA"/>
</dbReference>
<evidence type="ECO:0000256" key="6">
    <source>
        <dbReference type="SAM" id="Phobius"/>
    </source>
</evidence>
<keyword evidence="2 6" id="KW-0812">Transmembrane</keyword>
<feature type="transmembrane region" description="Helical" evidence="6">
    <location>
        <begin position="66"/>
        <end position="86"/>
    </location>
</feature>
<dbReference type="GO" id="GO:0022857">
    <property type="term" value="F:transmembrane transporter activity"/>
    <property type="evidence" value="ECO:0007669"/>
    <property type="project" value="InterPro"/>
</dbReference>
<dbReference type="SUPFAM" id="SSF103481">
    <property type="entry name" value="Multidrug resistance efflux transporter EmrE"/>
    <property type="match status" value="1"/>
</dbReference>